<dbReference type="SMART" id="SM00382">
    <property type="entry name" value="AAA"/>
    <property type="match status" value="1"/>
</dbReference>
<dbReference type="AlphaFoldDB" id="A0A2T7G019"/>
<dbReference type="PROSITE" id="PS00211">
    <property type="entry name" value="ABC_TRANSPORTER_1"/>
    <property type="match status" value="1"/>
</dbReference>
<keyword evidence="6" id="KW-1278">Translocase</keyword>
<keyword evidence="10" id="KW-1185">Reference proteome</keyword>
<keyword evidence="5 9" id="KW-0067">ATP-binding</keyword>
<evidence type="ECO:0000256" key="4">
    <source>
        <dbReference type="ARBA" id="ARBA00022741"/>
    </source>
</evidence>
<organism evidence="9 10">
    <name type="scientific">Thalassorhabdomicrobium marinisediminis</name>
    <dbReference type="NCBI Taxonomy" id="2170577"/>
    <lineage>
        <taxon>Bacteria</taxon>
        <taxon>Pseudomonadati</taxon>
        <taxon>Pseudomonadota</taxon>
        <taxon>Alphaproteobacteria</taxon>
        <taxon>Rhodobacterales</taxon>
        <taxon>Paracoccaceae</taxon>
        <taxon>Thalassorhabdomicrobium</taxon>
    </lineage>
</organism>
<dbReference type="InterPro" id="IPR003439">
    <property type="entry name" value="ABC_transporter-like_ATP-bd"/>
</dbReference>
<dbReference type="EMBL" id="QCYG01000002">
    <property type="protein sequence ID" value="PVA07760.1"/>
    <property type="molecule type" value="Genomic_DNA"/>
</dbReference>
<dbReference type="PANTHER" id="PTHR42781">
    <property type="entry name" value="SPERMIDINE/PUTRESCINE IMPORT ATP-BINDING PROTEIN POTA"/>
    <property type="match status" value="1"/>
</dbReference>
<name>A0A2T7G019_9RHOB</name>
<evidence type="ECO:0000256" key="1">
    <source>
        <dbReference type="ARBA" id="ARBA00022448"/>
    </source>
</evidence>
<dbReference type="Proteomes" id="UP000244817">
    <property type="component" value="Unassembled WGS sequence"/>
</dbReference>
<dbReference type="OrthoDB" id="9802264at2"/>
<accession>A0A2T7G019</accession>
<evidence type="ECO:0000256" key="5">
    <source>
        <dbReference type="ARBA" id="ARBA00022840"/>
    </source>
</evidence>
<dbReference type="PROSITE" id="PS50893">
    <property type="entry name" value="ABC_TRANSPORTER_2"/>
    <property type="match status" value="1"/>
</dbReference>
<dbReference type="SUPFAM" id="SSF52540">
    <property type="entry name" value="P-loop containing nucleoside triphosphate hydrolases"/>
    <property type="match status" value="1"/>
</dbReference>
<dbReference type="InterPro" id="IPR027417">
    <property type="entry name" value="P-loop_NTPase"/>
</dbReference>
<evidence type="ECO:0000313" key="10">
    <source>
        <dbReference type="Proteomes" id="UP000244817"/>
    </source>
</evidence>
<dbReference type="InterPro" id="IPR050093">
    <property type="entry name" value="ABC_SmlMolc_Importer"/>
</dbReference>
<evidence type="ECO:0000313" key="9">
    <source>
        <dbReference type="EMBL" id="PVA07760.1"/>
    </source>
</evidence>
<dbReference type="RefSeq" id="WP_108639802.1">
    <property type="nucleotide sequence ID" value="NZ_QCYG01000002.1"/>
</dbReference>
<dbReference type="Pfam" id="PF00005">
    <property type="entry name" value="ABC_tran"/>
    <property type="match status" value="1"/>
</dbReference>
<protein>
    <submittedName>
        <fullName evidence="9">Thiamine ABC transporter ATP-binding protein</fullName>
    </submittedName>
</protein>
<sequence length="230" mass="24190">MLTLDKVTFMNGGFPLSADFTIDAHSVVAVIGPSGAGKSTLLGGIAGFHEQVAGRLTWRGAAIGAVPPAQRPVAMLFQDNNLFPHLTVFQNVALALGPSLRPDAGARARIMDMLAQVGLEGLAERKPAALSGGQQSRAALARALLQDRDLMLMDEPFSALGPALKDRMLDLSVELAKAAGRTVVMVTHDPDDAVRVADTIVGVAAGRAFAPQPAQDFLRNPPEAFIDYLS</sequence>
<keyword evidence="3" id="KW-0997">Cell inner membrane</keyword>
<dbReference type="Gene3D" id="3.40.50.300">
    <property type="entry name" value="P-loop containing nucleotide triphosphate hydrolases"/>
    <property type="match status" value="1"/>
</dbReference>
<evidence type="ECO:0000256" key="3">
    <source>
        <dbReference type="ARBA" id="ARBA00022519"/>
    </source>
</evidence>
<evidence type="ECO:0000256" key="6">
    <source>
        <dbReference type="ARBA" id="ARBA00022967"/>
    </source>
</evidence>
<keyword evidence="2" id="KW-1003">Cell membrane</keyword>
<keyword evidence="1" id="KW-0813">Transport</keyword>
<dbReference type="InterPro" id="IPR003593">
    <property type="entry name" value="AAA+_ATPase"/>
</dbReference>
<evidence type="ECO:0000256" key="7">
    <source>
        <dbReference type="ARBA" id="ARBA00023136"/>
    </source>
</evidence>
<reference evidence="9 10" key="1">
    <citation type="submission" date="2018-04" db="EMBL/GenBank/DDBJ databases">
        <title>Pelagivirga bohaiensis gen. nov., sp. nov., a bacterium isolated from the Bohai Sea.</title>
        <authorList>
            <person name="Ji X."/>
        </authorList>
    </citation>
    <scope>NUCLEOTIDE SEQUENCE [LARGE SCALE GENOMIC DNA]</scope>
    <source>
        <strain evidence="9 10">BH-SD16</strain>
    </source>
</reference>
<keyword evidence="4" id="KW-0547">Nucleotide-binding</keyword>
<proteinExistence type="predicted"/>
<dbReference type="InterPro" id="IPR017871">
    <property type="entry name" value="ABC_transporter-like_CS"/>
</dbReference>
<keyword evidence="7" id="KW-0472">Membrane</keyword>
<evidence type="ECO:0000259" key="8">
    <source>
        <dbReference type="PROSITE" id="PS50893"/>
    </source>
</evidence>
<dbReference type="GO" id="GO:0005524">
    <property type="term" value="F:ATP binding"/>
    <property type="evidence" value="ECO:0007669"/>
    <property type="project" value="UniProtKB-KW"/>
</dbReference>
<comment type="caution">
    <text evidence="9">The sequence shown here is derived from an EMBL/GenBank/DDBJ whole genome shotgun (WGS) entry which is preliminary data.</text>
</comment>
<feature type="domain" description="ABC transporter" evidence="8">
    <location>
        <begin position="2"/>
        <end position="230"/>
    </location>
</feature>
<gene>
    <name evidence="9" type="ORF">DC363_03805</name>
</gene>
<dbReference type="PANTHER" id="PTHR42781:SF1">
    <property type="entry name" value="THIAMINE IMPORT ATP-BINDING PROTEIN THIQ"/>
    <property type="match status" value="1"/>
</dbReference>
<evidence type="ECO:0000256" key="2">
    <source>
        <dbReference type="ARBA" id="ARBA00022475"/>
    </source>
</evidence>
<dbReference type="GO" id="GO:0016887">
    <property type="term" value="F:ATP hydrolysis activity"/>
    <property type="evidence" value="ECO:0007669"/>
    <property type="project" value="InterPro"/>
</dbReference>